<dbReference type="Proteomes" id="UP000009309">
    <property type="component" value="Unassembled WGS sequence"/>
</dbReference>
<dbReference type="SUPFAM" id="SSF52266">
    <property type="entry name" value="SGNH hydrolase"/>
    <property type="match status" value="1"/>
</dbReference>
<evidence type="ECO:0000256" key="5">
    <source>
        <dbReference type="ARBA" id="ARBA00022764"/>
    </source>
</evidence>
<evidence type="ECO:0000256" key="1">
    <source>
        <dbReference type="ARBA" id="ARBA00004418"/>
    </source>
</evidence>
<accession>I2GS20</accession>
<dbReference type="InterPro" id="IPR031811">
    <property type="entry name" value="ALGX/ALGJ_SGNH-like"/>
</dbReference>
<evidence type="ECO:0000256" key="2">
    <source>
        <dbReference type="ARBA" id="ARBA00005182"/>
    </source>
</evidence>
<keyword evidence="3" id="KW-0808">Transferase</keyword>
<evidence type="ECO:0000256" key="3">
    <source>
        <dbReference type="ARBA" id="ARBA00022679"/>
    </source>
</evidence>
<feature type="domain" description="AlgX/AlgJ SGNH hydrolase-like" evidence="8">
    <location>
        <begin position="128"/>
        <end position="365"/>
    </location>
</feature>
<feature type="transmembrane region" description="Helical" evidence="7">
    <location>
        <begin position="39"/>
        <end position="57"/>
    </location>
</feature>
<dbReference type="GO" id="GO:0016740">
    <property type="term" value="F:transferase activity"/>
    <property type="evidence" value="ECO:0007669"/>
    <property type="project" value="UniProtKB-KW"/>
</dbReference>
<keyword evidence="10" id="KW-1185">Reference proteome</keyword>
<dbReference type="STRING" id="1185876.BN8_06081"/>
<keyword evidence="5" id="KW-0574">Periplasm</keyword>
<organism evidence="9 10">
    <name type="scientific">Fibrisoma limi BUZ 3</name>
    <dbReference type="NCBI Taxonomy" id="1185876"/>
    <lineage>
        <taxon>Bacteria</taxon>
        <taxon>Pseudomonadati</taxon>
        <taxon>Bacteroidota</taxon>
        <taxon>Cytophagia</taxon>
        <taxon>Cytophagales</taxon>
        <taxon>Spirosomataceae</taxon>
        <taxon>Fibrisoma</taxon>
    </lineage>
</organism>
<dbReference type="AlphaFoldDB" id="I2GS20"/>
<dbReference type="GO" id="GO:0042597">
    <property type="term" value="C:periplasmic space"/>
    <property type="evidence" value="ECO:0007669"/>
    <property type="project" value="UniProtKB-SubCell"/>
</dbReference>
<name>I2GS20_9BACT</name>
<dbReference type="UniPathway" id="UPA00286"/>
<evidence type="ECO:0000313" key="10">
    <source>
        <dbReference type="Proteomes" id="UP000009309"/>
    </source>
</evidence>
<feature type="transmembrane region" description="Helical" evidence="7">
    <location>
        <begin position="7"/>
        <end position="27"/>
    </location>
</feature>
<dbReference type="GO" id="GO:0042121">
    <property type="term" value="P:alginic acid biosynthetic process"/>
    <property type="evidence" value="ECO:0007669"/>
    <property type="project" value="UniProtKB-UniPathway"/>
</dbReference>
<keyword evidence="7" id="KW-0472">Membrane</keyword>
<evidence type="ECO:0000259" key="8">
    <source>
        <dbReference type="Pfam" id="PF16822"/>
    </source>
</evidence>
<evidence type="ECO:0000256" key="6">
    <source>
        <dbReference type="ARBA" id="ARBA00022841"/>
    </source>
</evidence>
<proteinExistence type="predicted"/>
<dbReference type="EMBL" id="CAIT01000009">
    <property type="protein sequence ID" value="CCH56698.1"/>
    <property type="molecule type" value="Genomic_DNA"/>
</dbReference>
<keyword evidence="6" id="KW-0016">Alginate biosynthesis</keyword>
<protein>
    <recommendedName>
        <fullName evidence="8">AlgX/AlgJ SGNH hydrolase-like domain-containing protein</fullName>
    </recommendedName>
</protein>
<keyword evidence="7" id="KW-0812">Transmembrane</keyword>
<dbReference type="eggNOG" id="COG0457">
    <property type="taxonomic scope" value="Bacteria"/>
</dbReference>
<keyword evidence="4" id="KW-0732">Signal</keyword>
<dbReference type="Pfam" id="PF16822">
    <property type="entry name" value="ALGX"/>
    <property type="match status" value="1"/>
</dbReference>
<evidence type="ECO:0000313" key="9">
    <source>
        <dbReference type="EMBL" id="CCH56698.1"/>
    </source>
</evidence>
<keyword evidence="7" id="KW-1133">Transmembrane helix</keyword>
<reference evidence="9 10" key="1">
    <citation type="journal article" date="2012" name="J. Bacteriol.">
        <title>Genome Sequence of the Filamentous Bacterium Fibrisoma limi BUZ 3T.</title>
        <authorList>
            <person name="Filippini M."/>
            <person name="Qi W."/>
            <person name="Jaenicke S."/>
            <person name="Goesmann A."/>
            <person name="Smits T.H."/>
            <person name="Bagheri H.C."/>
        </authorList>
    </citation>
    <scope>NUCLEOTIDE SEQUENCE [LARGE SCALE GENOMIC DNA]</scope>
    <source>
        <strain evidence="10">BUZ 3T</strain>
    </source>
</reference>
<comment type="pathway">
    <text evidence="2">Glycan biosynthesis; alginate biosynthesis.</text>
</comment>
<comment type="subcellular location">
    <subcellularLocation>
        <location evidence="1">Periplasm</location>
    </subcellularLocation>
</comment>
<evidence type="ECO:0000256" key="4">
    <source>
        <dbReference type="ARBA" id="ARBA00022729"/>
    </source>
</evidence>
<sequence>MLNFADVYPYGCLLCSSWYWIIIFPRPTPYDQHYCMKRVRFYSLAIGFALMLILPTLDNLFHLSDRFAGNENRRLSERPTFHFPHVGTYVSQFDRYFKENFGWRNFLFFVYSRWKYYGLGTSPLPEKVVVGRNGWFYLGNSYNNVVQQHQGLMPLSVDSARIITQRLVEHQQQLAQRGIKLYVFIAPDSHTIYPEYLPDHLRVSDRPSRLDVFKQYATQHSSLPLVDVRDTLMRSRQQYEVYYRTDTHWNDYGTLVGCAALIERIRQDVPTIPPVRKADFRITSMSGGGGDLVQMLTLEKEVKDRVFYDIKPAPFLTGRQTATVPDTVTGPARSGFPSLRFIGPDPRRPRLLLIGDSFSHSMTQFMPGYFGESYFVRTSRLDPALIRAEKPDVVVIEIVERNLDWLARF</sequence>
<evidence type="ECO:0000256" key="7">
    <source>
        <dbReference type="SAM" id="Phobius"/>
    </source>
</evidence>
<comment type="caution">
    <text evidence="9">The sequence shown here is derived from an EMBL/GenBank/DDBJ whole genome shotgun (WGS) entry which is preliminary data.</text>
</comment>
<gene>
    <name evidence="9" type="ORF">BN8_06081</name>
</gene>